<sequence>MESKDEDDSVDQTKQAASIEELRIKRLAYFSNHQCLPSSDNNAAATFKFTQPGFSDQSKGKSKECEFAEQKLLESSHGSFLDSPYLVSSQRSRKESGKHNSLNHNGNVITEPKISLKTPYHSSSRGTEKRSVSDSQDYNPISVFNSQTSFSELGLSTHRPESISQGSAVGGGLEGCVYVPNPNGPGKMAKDIFGDKASEQMRNALGDQGFEDLLSKVNKNLNLHREQLRPSQNDFNANNRADLMSLQAENSRLNTIIMSGKTEKPTNNNQRISADINQSASGLSSVSKNPQLWKDGEKKVHTLSRNYDQVTVPKNTRNSFSADEIYQQAFGAHQDPSCSYEKDKHNGRYYSSLNDSPWNEHLQHSYPMDFHSALKRRFSLDGTADTIQNSSPRYQLQMAPLAYPPMHIPPPGYSSSRTGHPLSPHSAGSSSSPFAFHAMAHPGYFYHNQFRTQHNFPQSQFHNHMQTDHNQFGHQPYPPYMPQSPSSMPHSTNGFHYPPPPYNGGPHSVPRFPHGVPLHLPPPPIPSQLKQSAVQQTYPTAPLSARRGSLSFQGAEEGIKIPHPPTAPPALKLKDNEADIHPGLEHRRITVGSSYYPHVPPRLSHNPHHYSWEGEGNSNNYNLQRYFSSMETHHKGSASDNAQSGSAILSSRSVEGDFYKATERSPEGTTDLISDGEDNENENDDAASCSSGFTSVTANTMTTGKAGGLTRRLENLGVDLEHLRHLRVVDRKQDQETSDAVFEKLSKGIRYCPECSVANKAYMDWCLGCGEILIGVEPALTGQKSKQRDNGGNNSGTGGTDKKSGRGSSRLNKSNNGEVEQCAGGGSFRHSGRPKSRNVTKSRSVTRVESYTPQESPESGKGLSLSSSPVRYRREHEEAYEEPKDSGRASSNDAQERIRTLARESEEDSDSADDLEVMDEEDFVEEEGVEYDYQDSEPNFFEQIKDPVLREFIISYRNKQIMKEGQTRNSGSAKDGNDDVINSNVQAGGESKLCRNSSEFYDETVKESMAVISKIAGTRTSQFNFEFDPKRAHHVSNEEDHGLPSGNTKSSCEDSEKMNNVVVDPAGNDDGKKKKRKKKKKKKVEPMDVEIFGYEEIRQSRNSSRASNTHSIPLLNLAGSSEEEVSSNEEDDDEDNEEDNSSSDNEDVKDNQKHLTNTFNSSHNNRQPHAKSPQPSSSSSSWKNKRELPQPQLSSASVSANDRNVQKPSQAGHSSSKEDANSNRGRVFYAGRGGRQGEVSGYQRHWARSSTSWGSYHPRELSTRSSLNVTGPERNNRTFKRVGGAEGALNPGPVYATKNGSLDGDKEGTRSLASSGSSVSSNGGGSGIPVRQRPSSADYSRRAPTEPRQRPSSAQVRSSQGNSGRSSFLSQHTPSRGKPHTKVNNYVATSDTTDSHSQETHEQGQTEDSSASPRLLCPELHRLPPSGLDEENAEKLHAMAKNSYDKLQQMTPRISGGEVSIWQCLPDELWLYVFEFVSHGDLCRLMRSCQYFYRLTNDETLWKYITVRPKLVMSDVHLAAIAQHRPISMAMVMCNGRDLSQDSLHSFFRETQDRLKELNICGCSHGSLGGSFVLETAAQYCRVLTHLDASYCNLTDASLEAIAMCADGLESLCVNGFQSMSDTCLLKVLKKHGRSLRTLELYACFSLSASSLRSLGEHCISLKKLCLGSCNKLTDSAMVTLSAHLARIEELDLRGCKNLKNDCIRKIVRNCPRLSRLVLANCPHISDLALTEIATHLKTTLRTLELCGCNNVTDQGLTTLAKNCDRLVSVDISSTRCSSISVYQLASNSCSRWLETVKLSFLTPLTEASVVSLIRQCPRLQVVHVFGCTSLRNLGKLRQLNKRLSVEGDENFTRFSHGAVDS</sequence>
<feature type="compositionally biased region" description="Basic residues" evidence="2">
    <location>
        <begin position="1073"/>
        <end position="1083"/>
    </location>
</feature>
<feature type="compositionally biased region" description="Basic and acidic residues" evidence="2">
    <location>
        <begin position="657"/>
        <end position="666"/>
    </location>
</feature>
<dbReference type="InterPro" id="IPR001810">
    <property type="entry name" value="F-box_dom"/>
</dbReference>
<feature type="compositionally biased region" description="Low complexity" evidence="2">
    <location>
        <begin position="1172"/>
        <end position="1181"/>
    </location>
</feature>
<protein>
    <recommendedName>
        <fullName evidence="3">F-box domain-containing protein</fullName>
    </recommendedName>
</protein>
<feature type="compositionally biased region" description="Basic and acidic residues" evidence="2">
    <location>
        <begin position="894"/>
        <end position="904"/>
    </location>
</feature>
<feature type="region of interest" description="Disordered" evidence="2">
    <location>
        <begin position="657"/>
        <end position="694"/>
    </location>
</feature>
<dbReference type="GO" id="GO:0019005">
    <property type="term" value="C:SCF ubiquitin ligase complex"/>
    <property type="evidence" value="ECO:0007669"/>
    <property type="project" value="TreeGrafter"/>
</dbReference>
<dbReference type="SUPFAM" id="SSF52047">
    <property type="entry name" value="RNI-like"/>
    <property type="match status" value="1"/>
</dbReference>
<feature type="compositionally biased region" description="Polar residues" evidence="2">
    <location>
        <begin position="1191"/>
        <end position="1214"/>
    </location>
</feature>
<name>A0AAE0XTZ2_9GAST</name>
<dbReference type="PANTHER" id="PTHR13318">
    <property type="entry name" value="PARTNER OF PAIRED, ISOFORM B-RELATED"/>
    <property type="match status" value="1"/>
</dbReference>
<feature type="compositionally biased region" description="Basic and acidic residues" evidence="2">
    <location>
        <begin position="1030"/>
        <end position="1042"/>
    </location>
</feature>
<feature type="compositionally biased region" description="Polar residues" evidence="2">
    <location>
        <begin position="1154"/>
        <end position="1167"/>
    </location>
</feature>
<dbReference type="Proteomes" id="UP001283361">
    <property type="component" value="Unassembled WGS sequence"/>
</dbReference>
<feature type="compositionally biased region" description="Low complexity" evidence="2">
    <location>
        <begin position="419"/>
        <end position="429"/>
    </location>
</feature>
<dbReference type="InterPro" id="IPR032675">
    <property type="entry name" value="LRR_dom_sf"/>
</dbReference>
<feature type="compositionally biased region" description="Polar residues" evidence="2">
    <location>
        <begin position="1382"/>
        <end position="1392"/>
    </location>
</feature>
<feature type="compositionally biased region" description="Basic and acidic residues" evidence="2">
    <location>
        <begin position="1339"/>
        <end position="1349"/>
    </location>
</feature>
<feature type="region of interest" description="Disordered" evidence="2">
    <location>
        <begin position="782"/>
        <end position="920"/>
    </location>
</feature>
<dbReference type="CDD" id="cd22139">
    <property type="entry name" value="F-box_unchar"/>
    <property type="match status" value="1"/>
</dbReference>
<feature type="region of interest" description="Disordered" evidence="2">
    <location>
        <begin position="1030"/>
        <end position="1413"/>
    </location>
</feature>
<feature type="compositionally biased region" description="Polar residues" evidence="2">
    <location>
        <begin position="99"/>
        <end position="108"/>
    </location>
</feature>
<feature type="compositionally biased region" description="Polar residues" evidence="2">
    <location>
        <begin position="806"/>
        <end position="818"/>
    </location>
</feature>
<reference evidence="4" key="1">
    <citation type="journal article" date="2023" name="G3 (Bethesda)">
        <title>A reference genome for the long-term kleptoplast-retaining sea slug Elysia crispata morphotype clarki.</title>
        <authorList>
            <person name="Eastman K.E."/>
            <person name="Pendleton A.L."/>
            <person name="Shaikh M.A."/>
            <person name="Suttiyut T."/>
            <person name="Ogas R."/>
            <person name="Tomko P."/>
            <person name="Gavelis G."/>
            <person name="Widhalm J.R."/>
            <person name="Wisecaver J.H."/>
        </authorList>
    </citation>
    <scope>NUCLEOTIDE SEQUENCE</scope>
    <source>
        <strain evidence="4">ECLA1</strain>
    </source>
</reference>
<dbReference type="Gene3D" id="3.80.10.10">
    <property type="entry name" value="Ribonuclease Inhibitor"/>
    <property type="match status" value="2"/>
</dbReference>
<feature type="compositionally biased region" description="Polar residues" evidence="2">
    <location>
        <begin position="1100"/>
        <end position="1111"/>
    </location>
</feature>
<dbReference type="PROSITE" id="PS50181">
    <property type="entry name" value="FBOX"/>
    <property type="match status" value="1"/>
</dbReference>
<dbReference type="EMBL" id="JAWDGP010007603">
    <property type="protein sequence ID" value="KAK3711518.1"/>
    <property type="molecule type" value="Genomic_DNA"/>
</dbReference>
<feature type="region of interest" description="Disordered" evidence="2">
    <location>
        <begin position="963"/>
        <end position="991"/>
    </location>
</feature>
<dbReference type="PANTHER" id="PTHR13318:SF235">
    <property type="entry name" value="F-BOX DOMAIN-CONTAINING PROTEIN"/>
    <property type="match status" value="1"/>
</dbReference>
<dbReference type="GO" id="GO:0031146">
    <property type="term" value="P:SCF-dependent proteasomal ubiquitin-dependent protein catabolic process"/>
    <property type="evidence" value="ECO:0007669"/>
    <property type="project" value="TreeGrafter"/>
</dbReference>
<dbReference type="InterPro" id="IPR006553">
    <property type="entry name" value="Leu-rich_rpt_Cys-con_subtyp"/>
</dbReference>
<dbReference type="Pfam" id="PF12937">
    <property type="entry name" value="F-box-like"/>
    <property type="match status" value="1"/>
</dbReference>
<evidence type="ECO:0000313" key="4">
    <source>
        <dbReference type="EMBL" id="KAK3711518.1"/>
    </source>
</evidence>
<feature type="compositionally biased region" description="Polar residues" evidence="2">
    <location>
        <begin position="1350"/>
        <end position="1374"/>
    </location>
</feature>
<feature type="compositionally biased region" description="Acidic residues" evidence="2">
    <location>
        <begin position="674"/>
        <end position="685"/>
    </location>
</feature>
<evidence type="ECO:0000256" key="2">
    <source>
        <dbReference type="SAM" id="MobiDB-lite"/>
    </source>
</evidence>
<feature type="compositionally biased region" description="Acidic residues" evidence="2">
    <location>
        <begin position="905"/>
        <end position="920"/>
    </location>
</feature>
<feature type="compositionally biased region" description="Basic and acidic residues" evidence="2">
    <location>
        <begin position="1393"/>
        <end position="1404"/>
    </location>
</feature>
<proteinExistence type="predicted"/>
<feature type="domain" description="F-box" evidence="3">
    <location>
        <begin position="1459"/>
        <end position="1505"/>
    </location>
</feature>
<keyword evidence="1" id="KW-0833">Ubl conjugation pathway</keyword>
<organism evidence="4 5">
    <name type="scientific">Elysia crispata</name>
    <name type="common">lettuce slug</name>
    <dbReference type="NCBI Taxonomy" id="231223"/>
    <lineage>
        <taxon>Eukaryota</taxon>
        <taxon>Metazoa</taxon>
        <taxon>Spiralia</taxon>
        <taxon>Lophotrochozoa</taxon>
        <taxon>Mollusca</taxon>
        <taxon>Gastropoda</taxon>
        <taxon>Heterobranchia</taxon>
        <taxon>Euthyneura</taxon>
        <taxon>Panpulmonata</taxon>
        <taxon>Sacoglossa</taxon>
        <taxon>Placobranchoidea</taxon>
        <taxon>Plakobranchidae</taxon>
        <taxon>Elysia</taxon>
    </lineage>
</organism>
<feature type="compositionally biased region" description="Basic and acidic residues" evidence="2">
    <location>
        <begin position="872"/>
        <end position="887"/>
    </location>
</feature>
<evidence type="ECO:0000313" key="5">
    <source>
        <dbReference type="Proteomes" id="UP001283361"/>
    </source>
</evidence>
<dbReference type="SMART" id="SM00367">
    <property type="entry name" value="LRR_CC"/>
    <property type="match status" value="8"/>
</dbReference>
<dbReference type="SUPFAM" id="SSF81383">
    <property type="entry name" value="F-box domain"/>
    <property type="match status" value="1"/>
</dbReference>
<feature type="compositionally biased region" description="Acidic residues" evidence="2">
    <location>
        <begin position="1121"/>
        <end position="1145"/>
    </location>
</feature>
<comment type="caution">
    <text evidence="4">The sequence shown here is derived from an EMBL/GenBank/DDBJ whole genome shotgun (WGS) entry which is preliminary data.</text>
</comment>
<dbReference type="InterPro" id="IPR036047">
    <property type="entry name" value="F-box-like_dom_sf"/>
</dbReference>
<keyword evidence="5" id="KW-1185">Reference proteome</keyword>
<accession>A0AAE0XTZ2</accession>
<feature type="region of interest" description="Disordered" evidence="2">
    <location>
        <begin position="87"/>
        <end position="140"/>
    </location>
</feature>
<gene>
    <name evidence="4" type="ORF">RRG08_020773</name>
</gene>
<feature type="region of interest" description="Disordered" evidence="2">
    <location>
        <begin position="407"/>
        <end position="429"/>
    </location>
</feature>
<feature type="compositionally biased region" description="Basic residues" evidence="2">
    <location>
        <begin position="830"/>
        <end position="840"/>
    </location>
</feature>
<feature type="compositionally biased region" description="Polar residues" evidence="2">
    <location>
        <begin position="841"/>
        <end position="857"/>
    </location>
</feature>
<evidence type="ECO:0000259" key="3">
    <source>
        <dbReference type="PROSITE" id="PS50181"/>
    </source>
</evidence>
<evidence type="ECO:0000256" key="1">
    <source>
        <dbReference type="ARBA" id="ARBA00022786"/>
    </source>
</evidence>